<dbReference type="Pfam" id="PF11014">
    <property type="entry name" value="DUF2852"/>
    <property type="match status" value="1"/>
</dbReference>
<keyword evidence="1" id="KW-1133">Transmembrane helix</keyword>
<reference evidence="2 3" key="1">
    <citation type="journal article" date="2012" name="Proc. Natl. Acad. Sci. U.S.A.">
        <title>Genome streamlining and chemical defense in a coral reef symbiosis.</title>
        <authorList>
            <person name="Kwan J.C."/>
            <person name="Donia M.S."/>
            <person name="Han A.W."/>
            <person name="Hirose E."/>
            <person name="Haygood M.G."/>
            <person name="Schmidt E.W."/>
        </authorList>
    </citation>
    <scope>NUCLEOTIDE SEQUENCE [LARGE SCALE GENOMIC DNA]</scope>
    <source>
        <strain evidence="2 3">L2</strain>
    </source>
</reference>
<dbReference type="EMBL" id="CP003539">
    <property type="protein sequence ID" value="AFX98343.1"/>
    <property type="molecule type" value="Genomic_DNA"/>
</dbReference>
<organism evidence="2 3">
    <name type="scientific">Candidatus Endolissoclinum faulkneri L2</name>
    <dbReference type="NCBI Taxonomy" id="1193729"/>
    <lineage>
        <taxon>Bacteria</taxon>
        <taxon>Pseudomonadati</taxon>
        <taxon>Pseudomonadota</taxon>
        <taxon>Alphaproteobacteria</taxon>
        <taxon>Rhodospirillales</taxon>
        <taxon>Rhodospirillaceae</taxon>
        <taxon>Candidatus Endolissoclinum</taxon>
    </lineage>
</organism>
<dbReference type="HOGENOM" id="CLU_129704_2_0_5"/>
<dbReference type="STRING" id="1193729.A1OE_139"/>
<dbReference type="InterPro" id="IPR021273">
    <property type="entry name" value="DUF2852"/>
</dbReference>
<dbReference type="AlphaFoldDB" id="K7Z2Z8"/>
<dbReference type="OrthoDB" id="9806878at2"/>
<evidence type="ECO:0008006" key="4">
    <source>
        <dbReference type="Google" id="ProtNLM"/>
    </source>
</evidence>
<evidence type="ECO:0000256" key="1">
    <source>
        <dbReference type="SAM" id="Phobius"/>
    </source>
</evidence>
<gene>
    <name evidence="2" type="ORF">A1OE_139</name>
</gene>
<name>K7Z2Z8_9PROT</name>
<feature type="transmembrane region" description="Helical" evidence="1">
    <location>
        <begin position="21"/>
        <end position="42"/>
    </location>
</feature>
<accession>K7Z2Z8</accession>
<protein>
    <recommendedName>
        <fullName evidence="4">DUF2852 domain-containing protein</fullName>
    </recommendedName>
</protein>
<evidence type="ECO:0000313" key="3">
    <source>
        <dbReference type="Proteomes" id="UP000010077"/>
    </source>
</evidence>
<keyword evidence="1" id="KW-0472">Membrane</keyword>
<sequence length="119" mass="14162">MITMELMYKLDKIGRLPLIGVMLAGFVFLWPIGLVIFCYMVWSKRMNCCDFINHQWSKFRHSDNGSSGNSAFDAYKTETLRQLEEEQRDFKLFLEQLRQSKDRAEFEQFMSQRRSSSVK</sequence>
<keyword evidence="1" id="KW-0812">Transmembrane</keyword>
<proteinExistence type="predicted"/>
<dbReference type="RefSeq" id="WP_015087841.1">
    <property type="nucleotide sequence ID" value="NC_019566.1"/>
</dbReference>
<dbReference type="Proteomes" id="UP000010077">
    <property type="component" value="Chromosome"/>
</dbReference>
<keyword evidence="3" id="KW-1185">Reference proteome</keyword>
<dbReference type="PATRIC" id="fig|1193729.4.peg.78"/>
<dbReference type="KEGG" id="thal:A1OE_139"/>
<dbReference type="eggNOG" id="ENOG5031HJW">
    <property type="taxonomic scope" value="Bacteria"/>
</dbReference>
<evidence type="ECO:0000313" key="2">
    <source>
        <dbReference type="EMBL" id="AFX98343.1"/>
    </source>
</evidence>